<gene>
    <name evidence="1" type="ORF">CVLEPA_LOCUS16587</name>
</gene>
<dbReference type="EMBL" id="CAWYQH010000100">
    <property type="protein sequence ID" value="CAK8685455.1"/>
    <property type="molecule type" value="Genomic_DNA"/>
</dbReference>
<name>A0ABP0G5T1_CLALP</name>
<evidence type="ECO:0000313" key="2">
    <source>
        <dbReference type="Proteomes" id="UP001642483"/>
    </source>
</evidence>
<comment type="caution">
    <text evidence="1">The sequence shown here is derived from an EMBL/GenBank/DDBJ whole genome shotgun (WGS) entry which is preliminary data.</text>
</comment>
<keyword evidence="2" id="KW-1185">Reference proteome</keyword>
<sequence length="171" mass="19067">MLRAHCDEIVLRDLFAGNESKTIITRPLGQPFSRSTHFYRAGMASSKNNLTSLNTHFTAMNSGLCHILSFGGSTLKGTLDECGNRLRRCVDSKNRLECANVKHGIHLKSIACKNTFRAAQMPGSLGLCVSVHTSCFLVHQHFASAHPRYRQNLPYSRCHIMDDANLVHISR</sequence>
<reference evidence="1 2" key="1">
    <citation type="submission" date="2024-02" db="EMBL/GenBank/DDBJ databases">
        <authorList>
            <person name="Daric V."/>
            <person name="Darras S."/>
        </authorList>
    </citation>
    <scope>NUCLEOTIDE SEQUENCE [LARGE SCALE GENOMIC DNA]</scope>
</reference>
<dbReference type="Proteomes" id="UP001642483">
    <property type="component" value="Unassembled WGS sequence"/>
</dbReference>
<protein>
    <submittedName>
        <fullName evidence="1">Uncharacterized protein</fullName>
    </submittedName>
</protein>
<organism evidence="1 2">
    <name type="scientific">Clavelina lepadiformis</name>
    <name type="common">Light-bulb sea squirt</name>
    <name type="synonym">Ascidia lepadiformis</name>
    <dbReference type="NCBI Taxonomy" id="159417"/>
    <lineage>
        <taxon>Eukaryota</taxon>
        <taxon>Metazoa</taxon>
        <taxon>Chordata</taxon>
        <taxon>Tunicata</taxon>
        <taxon>Ascidiacea</taxon>
        <taxon>Aplousobranchia</taxon>
        <taxon>Clavelinidae</taxon>
        <taxon>Clavelina</taxon>
    </lineage>
</organism>
<proteinExistence type="predicted"/>
<accession>A0ABP0G5T1</accession>
<evidence type="ECO:0000313" key="1">
    <source>
        <dbReference type="EMBL" id="CAK8685455.1"/>
    </source>
</evidence>